<keyword evidence="5" id="KW-0547">Nucleotide-binding</keyword>
<dbReference type="InterPro" id="IPR012006">
    <property type="entry name" value="CCA_bact"/>
</dbReference>
<proteinExistence type="inferred from homology"/>
<dbReference type="SUPFAM" id="SSF81891">
    <property type="entry name" value="Poly A polymerase C-terminal region-like"/>
    <property type="match status" value="1"/>
</dbReference>
<protein>
    <recommendedName>
        <fullName evidence="10">Poly A polymerase head domain-containing protein</fullName>
    </recommendedName>
</protein>
<dbReference type="AlphaFoldDB" id="A0A2I7N8F0"/>
<dbReference type="GO" id="GO:0046872">
    <property type="term" value="F:metal ion binding"/>
    <property type="evidence" value="ECO:0007669"/>
    <property type="project" value="UniProtKB-KW"/>
</dbReference>
<evidence type="ECO:0000256" key="8">
    <source>
        <dbReference type="ARBA" id="ARBA00022884"/>
    </source>
</evidence>
<keyword evidence="6" id="KW-0067">ATP-binding</keyword>
<keyword evidence="8 9" id="KW-0694">RNA-binding</keyword>
<organism evidence="11 12">
    <name type="scientific">Aquella oligotrophica</name>
    <dbReference type="NCBI Taxonomy" id="2067065"/>
    <lineage>
        <taxon>Bacteria</taxon>
        <taxon>Pseudomonadati</taxon>
        <taxon>Pseudomonadota</taxon>
        <taxon>Betaproteobacteria</taxon>
        <taxon>Neisseriales</taxon>
        <taxon>Neisseriaceae</taxon>
        <taxon>Aquella</taxon>
    </lineage>
</organism>
<evidence type="ECO:0000256" key="2">
    <source>
        <dbReference type="ARBA" id="ARBA00022694"/>
    </source>
</evidence>
<dbReference type="PANTHER" id="PTHR47545">
    <property type="entry name" value="MULTIFUNCTIONAL CCA PROTEIN"/>
    <property type="match status" value="1"/>
</dbReference>
<dbReference type="RefSeq" id="WP_102952008.1">
    <property type="nucleotide sequence ID" value="NZ_CP024847.1"/>
</dbReference>
<sequence>MKIYRVGGYVRDTLLGLTPTDCDHVVVGSTPEEMLLQGYVQVGKSFPVFLHPKTHEEYALARSEIKIGNKHQDFAINAHPKITLEEDLSRRDLTINAIAEDSAGNLIDPYNGIKDLREGILRHISPAFKDDPLRILRVARFSATLGFYVAPETMLLLKEMANQKAGLHVSRERIVRELELACAGKFSNNFFSILSESGNLEVFFPNLLLIPTSFGLDKLTYFLHKATTTLQKYTSLAILCARAHEKIRLMTLNKSQINYIHYTQYIYDNLTINPDCHKILELLKRVRALRNLEEFRKIVNNLEWYLSTDHTEEWKILELKILLASAKELSHIPKQLTNSKIANHDIIERIYKWQLETINNVKASIC</sequence>
<evidence type="ECO:0000256" key="6">
    <source>
        <dbReference type="ARBA" id="ARBA00022840"/>
    </source>
</evidence>
<feature type="domain" description="Poly A polymerase head" evidence="10">
    <location>
        <begin position="4"/>
        <end position="122"/>
    </location>
</feature>
<evidence type="ECO:0000256" key="5">
    <source>
        <dbReference type="ARBA" id="ARBA00022741"/>
    </source>
</evidence>
<evidence type="ECO:0000256" key="9">
    <source>
        <dbReference type="RuleBase" id="RU003953"/>
    </source>
</evidence>
<evidence type="ECO:0000256" key="3">
    <source>
        <dbReference type="ARBA" id="ARBA00022695"/>
    </source>
</evidence>
<dbReference type="GO" id="GO:0003723">
    <property type="term" value="F:RNA binding"/>
    <property type="evidence" value="ECO:0007669"/>
    <property type="project" value="UniProtKB-KW"/>
</dbReference>
<dbReference type="Gene3D" id="1.10.3090.10">
    <property type="entry name" value="cca-adding enzyme, domain 2"/>
    <property type="match status" value="1"/>
</dbReference>
<gene>
    <name evidence="11" type="ORF">CUN60_10565</name>
</gene>
<evidence type="ECO:0000259" key="10">
    <source>
        <dbReference type="Pfam" id="PF01743"/>
    </source>
</evidence>
<evidence type="ECO:0000256" key="4">
    <source>
        <dbReference type="ARBA" id="ARBA00022723"/>
    </source>
</evidence>
<dbReference type="Gene3D" id="3.30.460.10">
    <property type="entry name" value="Beta Polymerase, domain 2"/>
    <property type="match status" value="1"/>
</dbReference>
<keyword evidence="7" id="KW-0460">Magnesium</keyword>
<evidence type="ECO:0000256" key="7">
    <source>
        <dbReference type="ARBA" id="ARBA00022842"/>
    </source>
</evidence>
<keyword evidence="1 9" id="KW-0808">Transferase</keyword>
<keyword evidence="4" id="KW-0479">Metal-binding</keyword>
<evidence type="ECO:0000313" key="11">
    <source>
        <dbReference type="EMBL" id="AUR52720.1"/>
    </source>
</evidence>
<dbReference type="CDD" id="cd05398">
    <property type="entry name" value="NT_ClassII-CCAase"/>
    <property type="match status" value="1"/>
</dbReference>
<dbReference type="GO" id="GO:0005524">
    <property type="term" value="F:ATP binding"/>
    <property type="evidence" value="ECO:0007669"/>
    <property type="project" value="UniProtKB-KW"/>
</dbReference>
<reference evidence="12" key="1">
    <citation type="submission" date="2017-11" db="EMBL/GenBank/DDBJ databases">
        <authorList>
            <person name="Chan K.G."/>
            <person name="Lee L.S."/>
        </authorList>
    </citation>
    <scope>NUCLEOTIDE SEQUENCE [LARGE SCALE GENOMIC DNA]</scope>
    <source>
        <strain evidence="12">DSM 100970</strain>
    </source>
</reference>
<dbReference type="GO" id="GO:0001680">
    <property type="term" value="P:tRNA 3'-terminal CCA addition"/>
    <property type="evidence" value="ECO:0007669"/>
    <property type="project" value="InterPro"/>
</dbReference>
<dbReference type="InterPro" id="IPR050124">
    <property type="entry name" value="tRNA_CCA-adding_enzyme"/>
</dbReference>
<dbReference type="Pfam" id="PF01743">
    <property type="entry name" value="PolyA_pol"/>
    <property type="match status" value="1"/>
</dbReference>
<keyword evidence="2" id="KW-0819">tRNA processing</keyword>
<dbReference type="InterPro" id="IPR043519">
    <property type="entry name" value="NT_sf"/>
</dbReference>
<dbReference type="KEGG" id="nba:CUN60_10565"/>
<evidence type="ECO:0000313" key="12">
    <source>
        <dbReference type="Proteomes" id="UP000236655"/>
    </source>
</evidence>
<dbReference type="OrthoDB" id="9805698at2"/>
<name>A0A2I7N8F0_9NEIS</name>
<keyword evidence="12" id="KW-1185">Reference proteome</keyword>
<dbReference type="Proteomes" id="UP000236655">
    <property type="component" value="Chromosome"/>
</dbReference>
<keyword evidence="3" id="KW-0548">Nucleotidyltransferase</keyword>
<evidence type="ECO:0000256" key="1">
    <source>
        <dbReference type="ARBA" id="ARBA00022679"/>
    </source>
</evidence>
<dbReference type="SUPFAM" id="SSF81301">
    <property type="entry name" value="Nucleotidyltransferase"/>
    <property type="match status" value="1"/>
</dbReference>
<accession>A0A2I7N8F0</accession>
<dbReference type="InterPro" id="IPR002646">
    <property type="entry name" value="PolA_pol_head_dom"/>
</dbReference>
<comment type="similarity">
    <text evidence="9">Belongs to the tRNA nucleotidyltransferase/poly(A) polymerase family.</text>
</comment>
<dbReference type="PIRSF" id="PIRSF000813">
    <property type="entry name" value="CCA_bact"/>
    <property type="match status" value="1"/>
</dbReference>
<dbReference type="GO" id="GO:0004810">
    <property type="term" value="F:CCA tRNA nucleotidyltransferase activity"/>
    <property type="evidence" value="ECO:0007669"/>
    <property type="project" value="InterPro"/>
</dbReference>
<dbReference type="PANTHER" id="PTHR47545:SF1">
    <property type="entry name" value="MULTIFUNCTIONAL CCA PROTEIN"/>
    <property type="match status" value="1"/>
</dbReference>
<dbReference type="EMBL" id="CP024847">
    <property type="protein sequence ID" value="AUR52720.1"/>
    <property type="molecule type" value="Genomic_DNA"/>
</dbReference>